<dbReference type="InterPro" id="IPR000884">
    <property type="entry name" value="TSP1_rpt"/>
</dbReference>
<dbReference type="PROSITE" id="PS50092">
    <property type="entry name" value="TSP1"/>
    <property type="match status" value="1"/>
</dbReference>
<dbReference type="SMART" id="SM00209">
    <property type="entry name" value="TSP1"/>
    <property type="match status" value="3"/>
</dbReference>
<protein>
    <submittedName>
        <fullName evidence="3">HMCN</fullName>
    </submittedName>
</protein>
<keyword evidence="1" id="KW-0677">Repeat</keyword>
<dbReference type="OrthoDB" id="331933at2759"/>
<gene>
    <name evidence="3" type="ORF">LSAA_14584</name>
</gene>
<proteinExistence type="predicted"/>
<dbReference type="InterPro" id="IPR036383">
    <property type="entry name" value="TSP1_rpt_sf"/>
</dbReference>
<keyword evidence="2" id="KW-1015">Disulfide bond</keyword>
<dbReference type="EMBL" id="HG994588">
    <property type="protein sequence ID" value="CAF3041634.1"/>
    <property type="molecule type" value="Genomic_DNA"/>
</dbReference>
<evidence type="ECO:0000256" key="1">
    <source>
        <dbReference type="ARBA" id="ARBA00022737"/>
    </source>
</evidence>
<accession>A0A7R8HDU1</accession>
<evidence type="ECO:0000313" key="4">
    <source>
        <dbReference type="Proteomes" id="UP000675881"/>
    </source>
</evidence>
<dbReference type="Proteomes" id="UP000675881">
    <property type="component" value="Chromosome 9"/>
</dbReference>
<sequence length="759" mass="88418">MLLNSVVIALGENDCIKQNIIVYNKYPYVHKYLKDTIDCQEYCFKDLHCYLFDYGIDTKFCRLFNVRVDKLSFRDRPNSVTGPKICDDTISVSIHSKGKEILISENYHREELTITKCRYLCLNDISCKAWTHFDDQCYLYSYPLYIDDLWEQGPNTPIFYGVNTKYIGVFHDYGEKQSLQNDACILDLHPEKSSRVGKVKLHVLKNYIIAVDAIAKVEKYYYFDLSRLMSFKCNGHTTCKIPESQNFEVELNYTCEPLQIKRFISDPQSFKNILDFGLRQLNITATDTNQNILSASYSTVGGSKTLDIFDKLKSISENDSRVYDEIKKGFEFIMHNFEEFNLSLSPRYPSFRFDHLDIGGIHCKDLLNISLCKFRYPREKGVQGLKSSFGECNEPFATRSTMKKFEDSQCTYQLPQLEWRTLMTGHSNSTLFQVKSSLKKELWRYLDSNGNYVFKIEIGISYINKDLQKTKFNLSLVWKQGNDIYGQRNGTKIFWNELFFFKGSKYWKAFTGLSLENEKKSFGEIFYLDDIGQYSDEEIVFTLYGNYYPNIDGNYSIHGWSDCTSQYQYRIMKCNNPSQAFNGRACTFPEPEKRACNYLRVGVWGSWESWSPCNESMKTRKRICDKPLLTAEDCIGLAFSSSECAIEHNSNNIKNFGQYLYIHLNINTFIKHYNDKNRNNNTQYLIIRYTDNDVYGERKKKQRQLLQLLCQQQAHQEIHECSVSCGIGGIKRRILQCGSDLKIESEECSAEVCTEGKFG</sequence>
<dbReference type="Gene3D" id="3.50.4.10">
    <property type="entry name" value="Hepatocyte Growth Factor"/>
    <property type="match status" value="1"/>
</dbReference>
<dbReference type="PANTHER" id="PTHR22906">
    <property type="entry name" value="PROPERDIN"/>
    <property type="match status" value="1"/>
</dbReference>
<dbReference type="AlphaFoldDB" id="A0A7R8HDU1"/>
<evidence type="ECO:0000256" key="2">
    <source>
        <dbReference type="ARBA" id="ARBA00023157"/>
    </source>
</evidence>
<dbReference type="SUPFAM" id="SSF57414">
    <property type="entry name" value="Hairpin loop containing domain-like"/>
    <property type="match status" value="1"/>
</dbReference>
<dbReference type="PANTHER" id="PTHR22906:SF21">
    <property type="entry name" value="SEMA DOMAIN-CONTAINING PROTEIN"/>
    <property type="match status" value="1"/>
</dbReference>
<reference evidence="3" key="1">
    <citation type="submission" date="2021-02" db="EMBL/GenBank/DDBJ databases">
        <authorList>
            <person name="Bekaert M."/>
        </authorList>
    </citation>
    <scope>NUCLEOTIDE SEQUENCE</scope>
    <source>
        <strain evidence="3">IoA-00</strain>
    </source>
</reference>
<dbReference type="InterPro" id="IPR052065">
    <property type="entry name" value="Compl_asym_regulator"/>
</dbReference>
<organism evidence="3 4">
    <name type="scientific">Lepeophtheirus salmonis</name>
    <name type="common">Salmon louse</name>
    <name type="synonym">Caligus salmonis</name>
    <dbReference type="NCBI Taxonomy" id="72036"/>
    <lineage>
        <taxon>Eukaryota</taxon>
        <taxon>Metazoa</taxon>
        <taxon>Ecdysozoa</taxon>
        <taxon>Arthropoda</taxon>
        <taxon>Crustacea</taxon>
        <taxon>Multicrustacea</taxon>
        <taxon>Hexanauplia</taxon>
        <taxon>Copepoda</taxon>
        <taxon>Siphonostomatoida</taxon>
        <taxon>Caligidae</taxon>
        <taxon>Lepeophtheirus</taxon>
    </lineage>
</organism>
<keyword evidence="4" id="KW-1185">Reference proteome</keyword>
<dbReference type="SUPFAM" id="SSF82895">
    <property type="entry name" value="TSP-1 type 1 repeat"/>
    <property type="match status" value="2"/>
</dbReference>
<evidence type="ECO:0000313" key="3">
    <source>
        <dbReference type="EMBL" id="CAF3041634.1"/>
    </source>
</evidence>
<name>A0A7R8HDU1_LEPSM</name>
<dbReference type="Pfam" id="PF00090">
    <property type="entry name" value="TSP_1"/>
    <property type="match status" value="3"/>
</dbReference>